<evidence type="ECO:0000256" key="4">
    <source>
        <dbReference type="ARBA" id="ARBA00023159"/>
    </source>
</evidence>
<dbReference type="GO" id="GO:1990907">
    <property type="term" value="C:beta-catenin-TCF complex"/>
    <property type="evidence" value="ECO:0007669"/>
    <property type="project" value="TreeGrafter"/>
</dbReference>
<keyword evidence="5" id="KW-0804">Transcription</keyword>
<dbReference type="PANTHER" id="PTHR10373:SF32">
    <property type="entry name" value="TRANSCRIPTION FACTOR 7-LIKE 2"/>
    <property type="match status" value="1"/>
</dbReference>
<dbReference type="InterPro" id="IPR013558">
    <property type="entry name" value="CTNNB1-bd_N"/>
</dbReference>
<feature type="compositionally biased region" description="Polar residues" evidence="7">
    <location>
        <begin position="1"/>
        <end position="15"/>
    </location>
</feature>
<dbReference type="AlphaFoldDB" id="A0A8C0W2W9"/>
<name>A0A8C0W2W9_CASCN</name>
<organism evidence="10">
    <name type="scientific">Castor canadensis</name>
    <name type="common">American beaver</name>
    <dbReference type="NCBI Taxonomy" id="51338"/>
    <lineage>
        <taxon>Eukaryota</taxon>
        <taxon>Metazoa</taxon>
        <taxon>Chordata</taxon>
        <taxon>Craniata</taxon>
        <taxon>Vertebrata</taxon>
        <taxon>Euteleostomi</taxon>
        <taxon>Mammalia</taxon>
        <taxon>Eutheria</taxon>
        <taxon>Euarchontoglires</taxon>
        <taxon>Glires</taxon>
        <taxon>Rodentia</taxon>
        <taxon>Castorimorpha</taxon>
        <taxon>Castoridae</taxon>
        <taxon>Castor</taxon>
    </lineage>
</organism>
<evidence type="ECO:0000256" key="6">
    <source>
        <dbReference type="ARBA" id="ARBA00023242"/>
    </source>
</evidence>
<keyword evidence="8" id="KW-1133">Transmembrane helix</keyword>
<evidence type="ECO:0000256" key="1">
    <source>
        <dbReference type="ARBA" id="ARBA00004123"/>
    </source>
</evidence>
<sequence length="189" mass="21029">MAQVLLQTPALSLTDGQDECGKSTGHPETTKRQDGGLFKGPLYPGYPFIMIPDLRSPYFPNGSLSPTNKVPVVQYPHPVHPLTPLFSYSNEHFTPGNPPPHLPADLDPKTGIPRYSLMKVIFQFLSCLSLFYSFFLFYYHMCIQGLGHFSPPAPTPTLTTHSAPSFSPHPLNTQQKLFALISNFVVERV</sequence>
<keyword evidence="3" id="KW-0238">DNA-binding</keyword>
<reference evidence="10" key="1">
    <citation type="submission" date="2023-09" db="UniProtKB">
        <authorList>
            <consortium name="Ensembl"/>
        </authorList>
    </citation>
    <scope>IDENTIFICATION</scope>
</reference>
<keyword evidence="6" id="KW-0539">Nucleus</keyword>
<keyword evidence="8" id="KW-0812">Transmembrane</keyword>
<dbReference type="GO" id="GO:0000978">
    <property type="term" value="F:RNA polymerase II cis-regulatory region sequence-specific DNA binding"/>
    <property type="evidence" value="ECO:0007669"/>
    <property type="project" value="TreeGrafter"/>
</dbReference>
<dbReference type="GO" id="GO:0000785">
    <property type="term" value="C:chromatin"/>
    <property type="evidence" value="ECO:0007669"/>
    <property type="project" value="TreeGrafter"/>
</dbReference>
<accession>A0A8C0W2W9</accession>
<evidence type="ECO:0000313" key="10">
    <source>
        <dbReference type="Ensembl" id="ENSCCNP00000004928.1"/>
    </source>
</evidence>
<dbReference type="PANTHER" id="PTHR10373">
    <property type="entry name" value="TRANSCRIPTION FACTOR 7 FAMILY MEMBER"/>
    <property type="match status" value="1"/>
</dbReference>
<dbReference type="GO" id="GO:0060070">
    <property type="term" value="P:canonical Wnt signaling pathway"/>
    <property type="evidence" value="ECO:0007669"/>
    <property type="project" value="TreeGrafter"/>
</dbReference>
<dbReference type="Ensembl" id="ENSCCNT00000006486.1">
    <property type="protein sequence ID" value="ENSCCNP00000004928.1"/>
    <property type="gene ID" value="ENSCCNG00000005263.1"/>
</dbReference>
<feature type="domain" description="CTNNB1 binding N-teminal" evidence="9">
    <location>
        <begin position="30"/>
        <end position="116"/>
    </location>
</feature>
<evidence type="ECO:0000259" key="9">
    <source>
        <dbReference type="Pfam" id="PF08347"/>
    </source>
</evidence>
<feature type="transmembrane region" description="Helical" evidence="8">
    <location>
        <begin position="120"/>
        <end position="141"/>
    </location>
</feature>
<dbReference type="GO" id="GO:0071664">
    <property type="term" value="C:catenin-TCF7L2 complex"/>
    <property type="evidence" value="ECO:0007669"/>
    <property type="project" value="TreeGrafter"/>
</dbReference>
<keyword evidence="8" id="KW-0472">Membrane</keyword>
<evidence type="ECO:0000256" key="7">
    <source>
        <dbReference type="SAM" id="MobiDB-lite"/>
    </source>
</evidence>
<dbReference type="InterPro" id="IPR024940">
    <property type="entry name" value="TCF/LEF"/>
</dbReference>
<feature type="region of interest" description="Disordered" evidence="7">
    <location>
        <begin position="1"/>
        <end position="38"/>
    </location>
</feature>
<keyword evidence="2" id="KW-0805">Transcription regulation</keyword>
<evidence type="ECO:0000256" key="3">
    <source>
        <dbReference type="ARBA" id="ARBA00023125"/>
    </source>
</evidence>
<comment type="subcellular location">
    <subcellularLocation>
        <location evidence="1">Nucleus</location>
    </subcellularLocation>
</comment>
<dbReference type="GO" id="GO:0000981">
    <property type="term" value="F:DNA-binding transcription factor activity, RNA polymerase II-specific"/>
    <property type="evidence" value="ECO:0007669"/>
    <property type="project" value="TreeGrafter"/>
</dbReference>
<protein>
    <recommendedName>
        <fullName evidence="9">CTNNB1 binding N-teminal domain-containing protein</fullName>
    </recommendedName>
</protein>
<evidence type="ECO:0000256" key="2">
    <source>
        <dbReference type="ARBA" id="ARBA00023015"/>
    </source>
</evidence>
<proteinExistence type="predicted"/>
<evidence type="ECO:0000256" key="8">
    <source>
        <dbReference type="SAM" id="Phobius"/>
    </source>
</evidence>
<evidence type="ECO:0000256" key="5">
    <source>
        <dbReference type="ARBA" id="ARBA00023163"/>
    </source>
</evidence>
<dbReference type="Pfam" id="PF08347">
    <property type="entry name" value="CTNNB1_binding"/>
    <property type="match status" value="1"/>
</dbReference>
<keyword evidence="4" id="KW-0010">Activator</keyword>